<dbReference type="AlphaFoldDB" id="A0AAV1FUE0"/>
<keyword evidence="3" id="KW-1185">Reference proteome</keyword>
<reference evidence="2" key="1">
    <citation type="submission" date="2023-08" db="EMBL/GenBank/DDBJ databases">
        <authorList>
            <person name="Alioto T."/>
            <person name="Alioto T."/>
            <person name="Gomez Garrido J."/>
        </authorList>
    </citation>
    <scope>NUCLEOTIDE SEQUENCE</scope>
</reference>
<protein>
    <submittedName>
        <fullName evidence="2">Uncharacterized protein</fullName>
    </submittedName>
</protein>
<sequence>MRRKSQGKCANLLESVKLDHSNMEDQFYTPAWRQTLPSGEPQTGGIIRYYQETSHNDSVTVTYDNESVRRPAPLWISSGWIRYARLLFLPDAGAQRINSVQRSTSSSGSCMQLQSKISG</sequence>
<gene>
    <name evidence="2" type="ORF">XNOV1_A043404</name>
</gene>
<evidence type="ECO:0000313" key="3">
    <source>
        <dbReference type="Proteomes" id="UP001178508"/>
    </source>
</evidence>
<accession>A0AAV1FUE0</accession>
<evidence type="ECO:0000256" key="1">
    <source>
        <dbReference type="SAM" id="MobiDB-lite"/>
    </source>
</evidence>
<dbReference type="Proteomes" id="UP001178508">
    <property type="component" value="Chromosome 9"/>
</dbReference>
<proteinExistence type="predicted"/>
<name>A0AAV1FUE0_XYRNO</name>
<evidence type="ECO:0000313" key="2">
    <source>
        <dbReference type="EMBL" id="CAJ1064291.1"/>
    </source>
</evidence>
<feature type="region of interest" description="Disordered" evidence="1">
    <location>
        <begin position="100"/>
        <end position="119"/>
    </location>
</feature>
<organism evidence="2 3">
    <name type="scientific">Xyrichtys novacula</name>
    <name type="common">Pearly razorfish</name>
    <name type="synonym">Hemipteronotus novacula</name>
    <dbReference type="NCBI Taxonomy" id="13765"/>
    <lineage>
        <taxon>Eukaryota</taxon>
        <taxon>Metazoa</taxon>
        <taxon>Chordata</taxon>
        <taxon>Craniata</taxon>
        <taxon>Vertebrata</taxon>
        <taxon>Euteleostomi</taxon>
        <taxon>Actinopterygii</taxon>
        <taxon>Neopterygii</taxon>
        <taxon>Teleostei</taxon>
        <taxon>Neoteleostei</taxon>
        <taxon>Acanthomorphata</taxon>
        <taxon>Eupercaria</taxon>
        <taxon>Labriformes</taxon>
        <taxon>Labridae</taxon>
        <taxon>Xyrichtys</taxon>
    </lineage>
</organism>
<dbReference type="EMBL" id="OY660872">
    <property type="protein sequence ID" value="CAJ1064291.1"/>
    <property type="molecule type" value="Genomic_DNA"/>
</dbReference>